<sequence>MGQDRHQQAARAQAYPGEKHPHREMECERSRRTNDPLTVEIQIMDAGKGDTGDQRRQPHGPGVISIYAQQKRQQDASIGQFLGNPGHGQLVPEGFRSDLQIGREHHCEDHQSQQYPQVRAPPTNRHAKTDLCPLQGAECHE</sequence>
<reference evidence="3" key="2">
    <citation type="submission" date="2018-06" db="EMBL/GenBank/DDBJ databases">
        <title>Genome sequence of Rhodanobacteraceae bacterium strain Dysh456.</title>
        <authorList>
            <person name="Fukui M."/>
        </authorList>
    </citation>
    <scope>NUCLEOTIDE SEQUENCE [LARGE SCALE GENOMIC DNA]</scope>
    <source>
        <strain evidence="3">Dysh456</strain>
    </source>
</reference>
<evidence type="ECO:0000313" key="2">
    <source>
        <dbReference type="EMBL" id="BBD80171.1"/>
    </source>
</evidence>
<accession>A0A2Z6E5Z3</accession>
<organism evidence="2 3">
    <name type="scientific">Aerosticca soli</name>
    <dbReference type="NCBI Taxonomy" id="2010829"/>
    <lineage>
        <taxon>Bacteria</taxon>
        <taxon>Pseudomonadati</taxon>
        <taxon>Pseudomonadota</taxon>
        <taxon>Gammaproteobacteria</taxon>
        <taxon>Lysobacterales</taxon>
        <taxon>Rhodanobacteraceae</taxon>
        <taxon>Aerosticca</taxon>
    </lineage>
</organism>
<feature type="compositionally biased region" description="Basic and acidic residues" evidence="1">
    <location>
        <begin position="17"/>
        <end position="34"/>
    </location>
</feature>
<feature type="region of interest" description="Disordered" evidence="1">
    <location>
        <begin position="1"/>
        <end position="38"/>
    </location>
</feature>
<evidence type="ECO:0000256" key="1">
    <source>
        <dbReference type="SAM" id="MobiDB-lite"/>
    </source>
</evidence>
<dbReference type="KEGG" id="rbd:ALSL_1515"/>
<reference evidence="3" key="1">
    <citation type="submission" date="2018-04" db="EMBL/GenBank/DDBJ databases">
        <authorList>
            <person name="Watanabe M."/>
            <person name="Kojima H."/>
        </authorList>
    </citation>
    <scope>NUCLEOTIDE SEQUENCE [LARGE SCALE GENOMIC DNA]</scope>
    <source>
        <strain evidence="3">Dysh456</strain>
    </source>
</reference>
<name>A0A2Z6E5Z3_9GAMM</name>
<feature type="region of interest" description="Disordered" evidence="1">
    <location>
        <begin position="103"/>
        <end position="141"/>
    </location>
</feature>
<protein>
    <submittedName>
        <fullName evidence="2">Uncharacterized protein</fullName>
    </submittedName>
</protein>
<evidence type="ECO:0000313" key="3">
    <source>
        <dbReference type="Proteomes" id="UP000270530"/>
    </source>
</evidence>
<keyword evidence="3" id="KW-1185">Reference proteome</keyword>
<dbReference type="AlphaFoldDB" id="A0A2Z6E5Z3"/>
<dbReference type="EMBL" id="AP018560">
    <property type="protein sequence ID" value="BBD80171.1"/>
    <property type="molecule type" value="Genomic_DNA"/>
</dbReference>
<gene>
    <name evidence="2" type="ORF">ALSL_1515</name>
</gene>
<dbReference type="Proteomes" id="UP000270530">
    <property type="component" value="Chromosome"/>
</dbReference>
<proteinExistence type="predicted"/>